<reference evidence="1" key="1">
    <citation type="submission" date="2021-01" db="EMBL/GenBank/DDBJ databases">
        <title>Modified the classification status of verrucomicrobia.</title>
        <authorList>
            <person name="Feng X."/>
        </authorList>
    </citation>
    <scope>NUCLEOTIDE SEQUENCE</scope>
    <source>
        <strain evidence="1">JCM 18052</strain>
    </source>
</reference>
<organism evidence="1 2">
    <name type="scientific">Luteolibacter yonseiensis</name>
    <dbReference type="NCBI Taxonomy" id="1144680"/>
    <lineage>
        <taxon>Bacteria</taxon>
        <taxon>Pseudomonadati</taxon>
        <taxon>Verrucomicrobiota</taxon>
        <taxon>Verrucomicrobiia</taxon>
        <taxon>Verrucomicrobiales</taxon>
        <taxon>Verrucomicrobiaceae</taxon>
        <taxon>Luteolibacter</taxon>
    </lineage>
</organism>
<name>A0A934R2D3_9BACT</name>
<dbReference type="SUPFAM" id="SSF53756">
    <property type="entry name" value="UDP-Glycosyltransferase/glycogen phosphorylase"/>
    <property type="match status" value="1"/>
</dbReference>
<dbReference type="Proteomes" id="UP000600139">
    <property type="component" value="Unassembled WGS sequence"/>
</dbReference>
<gene>
    <name evidence="1" type="ORF">JIN84_16025</name>
</gene>
<keyword evidence="2" id="KW-1185">Reference proteome</keyword>
<proteinExistence type="predicted"/>
<dbReference type="EMBL" id="JAENIK010000012">
    <property type="protein sequence ID" value="MBK1817128.1"/>
    <property type="molecule type" value="Genomic_DNA"/>
</dbReference>
<comment type="caution">
    <text evidence="1">The sequence shown here is derived from an EMBL/GenBank/DDBJ whole genome shotgun (WGS) entry which is preliminary data.</text>
</comment>
<protein>
    <submittedName>
        <fullName evidence="1">Uncharacterized protein</fullName>
    </submittedName>
</protein>
<accession>A0A934R2D3</accession>
<evidence type="ECO:0000313" key="2">
    <source>
        <dbReference type="Proteomes" id="UP000600139"/>
    </source>
</evidence>
<evidence type="ECO:0000313" key="1">
    <source>
        <dbReference type="EMBL" id="MBK1817128.1"/>
    </source>
</evidence>
<dbReference type="RefSeq" id="WP_200352082.1">
    <property type="nucleotide sequence ID" value="NZ_BAABHZ010000001.1"/>
</dbReference>
<sequence length="370" mass="40975">MHLIHLLERVPPAFDGIGDFALILSRRLEEIGACSNALLPMRETGATENDRQLSDFTDYRTRIEAEINRHRSRHPGDRIALLLHFNRGGFHPHGLHFHLNSLLGSLKKSFGLPLFVFFHEFLPSRAPRRLHRWLRPVQVAAARRLIRAASHCFTNNEVYAKRIAGICPGATPEVAPIFSNIGEPDPSDTGGKEPGSWVIFGSADRARNSLRGLERMVKAGELALKPSVIRVVAGGRKMEALTAQVSKLSDLGVQVEVLPNLPAPEVSAVFQKSEFFFTDYLADMDEPWLDMLLKSGTFAAANSHGVITVTPKDGLGWMTASGHPGLVFLNQAEQGRDAAKLNPAALRTWYHNRCHSRNLAARMKAAMESF</sequence>
<dbReference type="AlphaFoldDB" id="A0A934R2D3"/>